<feature type="domain" description="Transglycosylase SLT" evidence="3">
    <location>
        <begin position="193"/>
        <end position="236"/>
    </location>
</feature>
<sequence length="446" mass="43833">MAARRYGRRLRRGAAGTAVAAAAMAALSASQAPGFLPVAHAHSAATQDQAGEDGTGTATTPPADSGPADGGSPYITDLPPLNTPTGPFAPLAPGTPAITVPGGAGGGLPTTVLNAYLRAQASVQQTIPGCRLPWQLLAAIGQVESGQARGGAVDANGTTYTPILGPVLDGNGFANIPDTDQGRYDGDPLHDRAVGPMQFIPSTWANWGADGNGDGVADPNNVYDAALAAAHYLCAGGRDLSVPAQMDQAILSYNHSPAYLALVKAWYEHFLQGGTVTVPDRPGTPTGPGIPQAPVPAGTGPTPGSTTPAPGVTHIPGSVGPTTPPNHPLPGTSPSPSRPGTPTGTIPTPPGAGTGTPSGPPTTTTPPTTPPPTTTPPTTPPTTTPDCPTPTPSDSASPSPTPTPTDTPTATPTPDPCATPTPSGSATPSPSETGAGATGAALTPSA</sequence>
<dbReference type="InterPro" id="IPR031304">
    <property type="entry name" value="SLT_2"/>
</dbReference>
<dbReference type="InterPro" id="IPR023346">
    <property type="entry name" value="Lysozyme-like_dom_sf"/>
</dbReference>
<feature type="signal peptide" evidence="2">
    <location>
        <begin position="1"/>
        <end position="25"/>
    </location>
</feature>
<feature type="region of interest" description="Disordered" evidence="1">
    <location>
        <begin position="277"/>
        <end position="446"/>
    </location>
</feature>
<organism evidence="4 5">
    <name type="scientific">Actinacidiphila acididurans</name>
    <dbReference type="NCBI Taxonomy" id="2784346"/>
    <lineage>
        <taxon>Bacteria</taxon>
        <taxon>Bacillati</taxon>
        <taxon>Actinomycetota</taxon>
        <taxon>Actinomycetes</taxon>
        <taxon>Kitasatosporales</taxon>
        <taxon>Streptomycetaceae</taxon>
        <taxon>Actinacidiphila</taxon>
    </lineage>
</organism>
<dbReference type="Gene3D" id="1.10.530.10">
    <property type="match status" value="1"/>
</dbReference>
<evidence type="ECO:0000313" key="5">
    <source>
        <dbReference type="Proteomes" id="UP000749040"/>
    </source>
</evidence>
<dbReference type="InterPro" id="IPR006311">
    <property type="entry name" value="TAT_signal"/>
</dbReference>
<evidence type="ECO:0000313" key="4">
    <source>
        <dbReference type="EMBL" id="MBM9505582.1"/>
    </source>
</evidence>
<protein>
    <submittedName>
        <fullName evidence="4">Lytic transglycosylase domain-containing protein</fullName>
    </submittedName>
</protein>
<evidence type="ECO:0000256" key="1">
    <source>
        <dbReference type="SAM" id="MobiDB-lite"/>
    </source>
</evidence>
<evidence type="ECO:0000256" key="2">
    <source>
        <dbReference type="SAM" id="SignalP"/>
    </source>
</evidence>
<dbReference type="EMBL" id="JADKYB010000006">
    <property type="protein sequence ID" value="MBM9505582.1"/>
    <property type="molecule type" value="Genomic_DNA"/>
</dbReference>
<dbReference type="SUPFAM" id="SSF53955">
    <property type="entry name" value="Lysozyme-like"/>
    <property type="match status" value="1"/>
</dbReference>
<dbReference type="PROSITE" id="PS51318">
    <property type="entry name" value="TAT"/>
    <property type="match status" value="1"/>
</dbReference>
<dbReference type="Proteomes" id="UP000749040">
    <property type="component" value="Unassembled WGS sequence"/>
</dbReference>
<evidence type="ECO:0000259" key="3">
    <source>
        <dbReference type="Pfam" id="PF13406"/>
    </source>
</evidence>
<keyword evidence="5" id="KW-1185">Reference proteome</keyword>
<keyword evidence="2" id="KW-0732">Signal</keyword>
<dbReference type="PRINTS" id="PR01217">
    <property type="entry name" value="PRICHEXTENSN"/>
</dbReference>
<feature type="compositionally biased region" description="Pro residues" evidence="1">
    <location>
        <begin position="322"/>
        <end position="339"/>
    </location>
</feature>
<dbReference type="Pfam" id="PF13406">
    <property type="entry name" value="SLT_2"/>
    <property type="match status" value="1"/>
</dbReference>
<feature type="compositionally biased region" description="Pro residues" evidence="1">
    <location>
        <begin position="399"/>
        <end position="419"/>
    </location>
</feature>
<dbReference type="InterPro" id="IPR043426">
    <property type="entry name" value="MltB-like"/>
</dbReference>
<proteinExistence type="predicted"/>
<feature type="compositionally biased region" description="Low complexity" evidence="1">
    <location>
        <begin position="420"/>
        <end position="446"/>
    </location>
</feature>
<dbReference type="PANTHER" id="PTHR30163">
    <property type="entry name" value="MEMBRANE-BOUND LYTIC MUREIN TRANSGLYCOSYLASE B"/>
    <property type="match status" value="1"/>
</dbReference>
<feature type="compositionally biased region" description="Pro residues" evidence="1">
    <location>
        <begin position="358"/>
        <end position="391"/>
    </location>
</feature>
<feature type="compositionally biased region" description="Low complexity" evidence="1">
    <location>
        <begin position="295"/>
        <end position="313"/>
    </location>
</feature>
<reference evidence="4 5" key="1">
    <citation type="submission" date="2021-01" db="EMBL/GenBank/DDBJ databases">
        <title>Streptomyces acididurans sp. nov., isolated from a peat swamp forest soil.</title>
        <authorList>
            <person name="Chantavorakit T."/>
            <person name="Duangmal K."/>
        </authorList>
    </citation>
    <scope>NUCLEOTIDE SEQUENCE [LARGE SCALE GENOMIC DNA]</scope>
    <source>
        <strain evidence="4 5">KK5PA1</strain>
    </source>
</reference>
<accession>A0ABS2TRY5</accession>
<feature type="region of interest" description="Disordered" evidence="1">
    <location>
        <begin position="42"/>
        <end position="77"/>
    </location>
</feature>
<feature type="chain" id="PRO_5046424576" evidence="2">
    <location>
        <begin position="26"/>
        <end position="446"/>
    </location>
</feature>
<comment type="caution">
    <text evidence="4">The sequence shown here is derived from an EMBL/GenBank/DDBJ whole genome shotgun (WGS) entry which is preliminary data.</text>
</comment>
<name>A0ABS2TRY5_9ACTN</name>
<gene>
    <name evidence="4" type="ORF">ITX44_13680</name>
</gene>
<dbReference type="PANTHER" id="PTHR30163:SF8">
    <property type="entry name" value="LYTIC MUREIN TRANSGLYCOSYLASE"/>
    <property type="match status" value="1"/>
</dbReference>
<dbReference type="CDD" id="cd13399">
    <property type="entry name" value="Slt35-like"/>
    <property type="match status" value="1"/>
</dbReference>